<sequence>MHFLLLLTPFLPTTATSSLILPRQSSPAPTTPSFISTVLSAVNAYRSAHAARPLTWDANLAAFALQKANGCRLNHAGPYGENAYWTWYYPPTYPPDFNAEIGYAFEAWNSQEEIDAYLAGDLLGGSHFTQTVWKATERIGCAFSSGRCAGNPKQEWWFYCDFWPRGNIRGWGLEPIWVRINK</sequence>
<feature type="domain" description="SCP" evidence="2">
    <location>
        <begin position="33"/>
        <end position="170"/>
    </location>
</feature>
<keyword evidence="4" id="KW-1185">Reference proteome</keyword>
<name>A0AA40B2C2_9PEZI</name>
<dbReference type="PRINTS" id="PR00837">
    <property type="entry name" value="V5TPXLIKE"/>
</dbReference>
<dbReference type="InterPro" id="IPR035940">
    <property type="entry name" value="CAP_sf"/>
</dbReference>
<evidence type="ECO:0000313" key="3">
    <source>
        <dbReference type="EMBL" id="KAK0726361.1"/>
    </source>
</evidence>
<dbReference type="Gene3D" id="3.40.33.10">
    <property type="entry name" value="CAP"/>
    <property type="match status" value="1"/>
</dbReference>
<evidence type="ECO:0000256" key="1">
    <source>
        <dbReference type="SAM" id="SignalP"/>
    </source>
</evidence>
<feature type="chain" id="PRO_5041413420" evidence="1">
    <location>
        <begin position="18"/>
        <end position="182"/>
    </location>
</feature>
<gene>
    <name evidence="3" type="ORF">B0T21DRAFT_350505</name>
</gene>
<dbReference type="SMART" id="SM00198">
    <property type="entry name" value="SCP"/>
    <property type="match status" value="1"/>
</dbReference>
<dbReference type="EMBL" id="JAUKTV010000010">
    <property type="protein sequence ID" value="KAK0726361.1"/>
    <property type="molecule type" value="Genomic_DNA"/>
</dbReference>
<feature type="signal peptide" evidence="1">
    <location>
        <begin position="1"/>
        <end position="17"/>
    </location>
</feature>
<protein>
    <submittedName>
        <fullName evidence="3">CAP domain-containing protein</fullName>
    </submittedName>
</protein>
<dbReference type="Pfam" id="PF00188">
    <property type="entry name" value="CAP"/>
    <property type="match status" value="1"/>
</dbReference>
<proteinExistence type="predicted"/>
<organism evidence="3 4">
    <name type="scientific">Apiosordaria backusii</name>
    <dbReference type="NCBI Taxonomy" id="314023"/>
    <lineage>
        <taxon>Eukaryota</taxon>
        <taxon>Fungi</taxon>
        <taxon>Dikarya</taxon>
        <taxon>Ascomycota</taxon>
        <taxon>Pezizomycotina</taxon>
        <taxon>Sordariomycetes</taxon>
        <taxon>Sordariomycetidae</taxon>
        <taxon>Sordariales</taxon>
        <taxon>Lasiosphaeriaceae</taxon>
        <taxon>Apiosordaria</taxon>
    </lineage>
</organism>
<dbReference type="AlphaFoldDB" id="A0AA40B2C2"/>
<keyword evidence="1" id="KW-0732">Signal</keyword>
<dbReference type="Proteomes" id="UP001172159">
    <property type="component" value="Unassembled WGS sequence"/>
</dbReference>
<dbReference type="SUPFAM" id="SSF55797">
    <property type="entry name" value="PR-1-like"/>
    <property type="match status" value="1"/>
</dbReference>
<evidence type="ECO:0000259" key="2">
    <source>
        <dbReference type="SMART" id="SM00198"/>
    </source>
</evidence>
<dbReference type="PANTHER" id="PTHR10334">
    <property type="entry name" value="CYSTEINE-RICH SECRETORY PROTEIN-RELATED"/>
    <property type="match status" value="1"/>
</dbReference>
<comment type="caution">
    <text evidence="3">The sequence shown here is derived from an EMBL/GenBank/DDBJ whole genome shotgun (WGS) entry which is preliminary data.</text>
</comment>
<dbReference type="InterPro" id="IPR001283">
    <property type="entry name" value="CRISP-related"/>
</dbReference>
<dbReference type="InterPro" id="IPR014044">
    <property type="entry name" value="CAP_dom"/>
</dbReference>
<evidence type="ECO:0000313" key="4">
    <source>
        <dbReference type="Proteomes" id="UP001172159"/>
    </source>
</evidence>
<reference evidence="3" key="1">
    <citation type="submission" date="2023-06" db="EMBL/GenBank/DDBJ databases">
        <title>Genome-scale phylogeny and comparative genomics of the fungal order Sordariales.</title>
        <authorList>
            <consortium name="Lawrence Berkeley National Laboratory"/>
            <person name="Hensen N."/>
            <person name="Bonometti L."/>
            <person name="Westerberg I."/>
            <person name="Brannstrom I.O."/>
            <person name="Guillou S."/>
            <person name="Cros-Aarteil S."/>
            <person name="Calhoun S."/>
            <person name="Haridas S."/>
            <person name="Kuo A."/>
            <person name="Mondo S."/>
            <person name="Pangilinan J."/>
            <person name="Riley R."/>
            <person name="Labutti K."/>
            <person name="Andreopoulos B."/>
            <person name="Lipzen A."/>
            <person name="Chen C."/>
            <person name="Yanf M."/>
            <person name="Daum C."/>
            <person name="Ng V."/>
            <person name="Clum A."/>
            <person name="Steindorff A."/>
            <person name="Ohm R."/>
            <person name="Martin F."/>
            <person name="Silar P."/>
            <person name="Natvig D."/>
            <person name="Lalanne C."/>
            <person name="Gautier V."/>
            <person name="Ament-Velasquez S.L."/>
            <person name="Kruys A."/>
            <person name="Hutchinson M.I."/>
            <person name="Powell A.J."/>
            <person name="Barry K."/>
            <person name="Miller A.N."/>
            <person name="Grigoriev I.V."/>
            <person name="Debuchy R."/>
            <person name="Gladieux P."/>
            <person name="Thoren M.H."/>
            <person name="Johannesson H."/>
        </authorList>
    </citation>
    <scope>NUCLEOTIDE SEQUENCE</scope>
    <source>
        <strain evidence="3">CBS 540.89</strain>
    </source>
</reference>
<accession>A0AA40B2C2</accession>